<dbReference type="PANTHER" id="PTHR12126:SF11">
    <property type="entry name" value="NADH DEHYDROGENASE [UBIQUINONE] 1 ALPHA SUBCOMPLEX SUBUNIT 9, MITOCHONDRIAL"/>
    <property type="match status" value="1"/>
</dbReference>
<evidence type="ECO:0000313" key="2">
    <source>
        <dbReference type="EMBL" id="MBW7953905.1"/>
    </source>
</evidence>
<dbReference type="InterPro" id="IPR036291">
    <property type="entry name" value="NAD(P)-bd_dom_sf"/>
</dbReference>
<evidence type="ECO:0000313" key="3">
    <source>
        <dbReference type="Proteomes" id="UP000781173"/>
    </source>
</evidence>
<organism evidence="2 3">
    <name type="scientific">Candidatus Dojkabacteria bacterium</name>
    <dbReference type="NCBI Taxonomy" id="2099670"/>
    <lineage>
        <taxon>Bacteria</taxon>
        <taxon>Candidatus Dojkabacteria</taxon>
    </lineage>
</organism>
<feature type="domain" description="NAD(P)-binding" evidence="1">
    <location>
        <begin position="10"/>
        <end position="148"/>
    </location>
</feature>
<dbReference type="PANTHER" id="PTHR12126">
    <property type="entry name" value="NADH-UBIQUINONE OXIDOREDUCTASE 39 KDA SUBUNIT-RELATED"/>
    <property type="match status" value="1"/>
</dbReference>
<name>A0A952AKV2_9BACT</name>
<dbReference type="Gene3D" id="3.40.50.720">
    <property type="entry name" value="NAD(P)-binding Rossmann-like Domain"/>
    <property type="match status" value="1"/>
</dbReference>
<accession>A0A952AKV2</accession>
<reference evidence="2" key="1">
    <citation type="journal article" date="2022" name="ISME J.">
        <title>A general approach to explore prokaryotic protein glycosylation reveals the unique surface layer modulation of an anammox bacterium.</title>
        <authorList>
            <person name="Pabst M."/>
            <person name="Grouzdev D.S."/>
            <person name="Lawson C.E."/>
            <person name="Kleikamp H.B.C."/>
            <person name="de Ram C."/>
            <person name="Louwen R."/>
            <person name="Lin Y.M."/>
            <person name="Lucker S."/>
            <person name="van Loosdrecht M.C.M."/>
            <person name="Laureni M."/>
        </authorList>
    </citation>
    <scope>NUCLEOTIDE SEQUENCE</scope>
    <source>
        <strain evidence="2">BROCD043</strain>
    </source>
</reference>
<evidence type="ECO:0000259" key="1">
    <source>
        <dbReference type="Pfam" id="PF13460"/>
    </source>
</evidence>
<dbReference type="SUPFAM" id="SSF51735">
    <property type="entry name" value="NAD(P)-binding Rossmann-fold domains"/>
    <property type="match status" value="1"/>
</dbReference>
<dbReference type="Pfam" id="PF13460">
    <property type="entry name" value="NAD_binding_10"/>
    <property type="match status" value="1"/>
</dbReference>
<dbReference type="EMBL" id="JACFOF010000009">
    <property type="protein sequence ID" value="MBW7953905.1"/>
    <property type="molecule type" value="Genomic_DNA"/>
</dbReference>
<dbReference type="InterPro" id="IPR051207">
    <property type="entry name" value="ComplexI_NDUFA9_subunit"/>
</dbReference>
<comment type="caution">
    <text evidence="2">The sequence shown here is derived from an EMBL/GenBank/DDBJ whole genome shotgun (WGS) entry which is preliminary data.</text>
</comment>
<protein>
    <submittedName>
        <fullName evidence="2">NAD(P)H-binding protein</fullName>
    </submittedName>
</protein>
<dbReference type="GO" id="GO:0044877">
    <property type="term" value="F:protein-containing complex binding"/>
    <property type="evidence" value="ECO:0007669"/>
    <property type="project" value="TreeGrafter"/>
</dbReference>
<dbReference type="InterPro" id="IPR016040">
    <property type="entry name" value="NAD(P)-bd_dom"/>
</dbReference>
<proteinExistence type="predicted"/>
<gene>
    <name evidence="2" type="ORF">H3C67_03885</name>
</gene>
<dbReference type="AlphaFoldDB" id="A0A952AKV2"/>
<dbReference type="Proteomes" id="UP000781173">
    <property type="component" value="Unassembled WGS sequence"/>
</dbReference>
<sequence>MASKTILILGGSGFVGSAMVQELASAKKRIYALINKTPISNKLVHSISANINDPADLLSKFSDKNIDTVIYSIGLLKESKQNKFSDFHFKWLRNAVFLAEQINAKRFILISANGIDASPASYSLTKLQGEQELKKSTLNWTILRPSLIIGESTKFSFLSLLKQLTCFPIVPVIANTKPIQPVLLSDLTRALVSILENQASTRRTYCICGPQKYSFSGLMFAYLQAKNINRLIVPIPNPFFLALSSILQNLPLFPASREQIQMLIDGNSCDDNTIWEATGIKPKDVFTN</sequence>